<name>A0ABY4GRL1_9BACI</name>
<evidence type="ECO:0000256" key="1">
    <source>
        <dbReference type="ARBA" id="ARBA00004141"/>
    </source>
</evidence>
<evidence type="ECO:0000256" key="5">
    <source>
        <dbReference type="SAM" id="Phobius"/>
    </source>
</evidence>
<feature type="transmembrane region" description="Helical" evidence="5">
    <location>
        <begin position="162"/>
        <end position="180"/>
    </location>
</feature>
<feature type="transmembrane region" description="Helical" evidence="5">
    <location>
        <begin position="131"/>
        <end position="150"/>
    </location>
</feature>
<keyword evidence="8" id="KW-1185">Reference proteome</keyword>
<feature type="transmembrane region" description="Helical" evidence="5">
    <location>
        <begin position="245"/>
        <end position="266"/>
    </location>
</feature>
<feature type="transmembrane region" description="Helical" evidence="5">
    <location>
        <begin position="99"/>
        <end position="119"/>
    </location>
</feature>
<keyword evidence="3 5" id="KW-1133">Transmembrane helix</keyword>
<keyword evidence="4 5" id="KW-0472">Membrane</keyword>
<feature type="transmembrane region" description="Helical" evidence="5">
    <location>
        <begin position="61"/>
        <end position="87"/>
    </location>
</feature>
<evidence type="ECO:0000259" key="6">
    <source>
        <dbReference type="Pfam" id="PF04932"/>
    </source>
</evidence>
<dbReference type="RefSeq" id="WP_244747449.1">
    <property type="nucleotide sequence ID" value="NZ_CP095071.1"/>
</dbReference>
<evidence type="ECO:0000313" key="8">
    <source>
        <dbReference type="Proteomes" id="UP000831537"/>
    </source>
</evidence>
<accession>A0ABY4GRL1</accession>
<feature type="transmembrane region" description="Helical" evidence="5">
    <location>
        <begin position="286"/>
        <end position="303"/>
    </location>
</feature>
<organism evidence="7 8">
    <name type="scientific">Gracilibacillus salinarum</name>
    <dbReference type="NCBI Taxonomy" id="2932255"/>
    <lineage>
        <taxon>Bacteria</taxon>
        <taxon>Bacillati</taxon>
        <taxon>Bacillota</taxon>
        <taxon>Bacilli</taxon>
        <taxon>Bacillales</taxon>
        <taxon>Bacillaceae</taxon>
        <taxon>Gracilibacillus</taxon>
    </lineage>
</organism>
<dbReference type="InterPro" id="IPR007016">
    <property type="entry name" value="O-antigen_ligase-rel_domated"/>
</dbReference>
<evidence type="ECO:0000256" key="2">
    <source>
        <dbReference type="ARBA" id="ARBA00022692"/>
    </source>
</evidence>
<evidence type="ECO:0000313" key="7">
    <source>
        <dbReference type="EMBL" id="UOQ87012.1"/>
    </source>
</evidence>
<evidence type="ECO:0000256" key="3">
    <source>
        <dbReference type="ARBA" id="ARBA00022989"/>
    </source>
</evidence>
<feature type="transmembrane region" description="Helical" evidence="5">
    <location>
        <begin position="394"/>
        <end position="411"/>
    </location>
</feature>
<reference evidence="7 8" key="1">
    <citation type="submission" date="2022-04" db="EMBL/GenBank/DDBJ databases">
        <title>Gracilibacillus sp. isolated from saltern.</title>
        <authorList>
            <person name="Won M."/>
            <person name="Lee C.-M."/>
            <person name="Woen H.-Y."/>
            <person name="Kwon S.-W."/>
        </authorList>
    </citation>
    <scope>NUCLEOTIDE SEQUENCE [LARGE SCALE GENOMIC DNA]</scope>
    <source>
        <strain evidence="7 8">SSPM10-3</strain>
    </source>
</reference>
<proteinExistence type="predicted"/>
<protein>
    <recommendedName>
        <fullName evidence="6">O-antigen ligase-related domain-containing protein</fullName>
    </recommendedName>
</protein>
<feature type="transmembrane region" description="Helical" evidence="5">
    <location>
        <begin position="215"/>
        <end position="233"/>
    </location>
</feature>
<evidence type="ECO:0000256" key="4">
    <source>
        <dbReference type="ARBA" id="ARBA00023136"/>
    </source>
</evidence>
<dbReference type="Pfam" id="PF04932">
    <property type="entry name" value="Wzy_C"/>
    <property type="match status" value="1"/>
</dbReference>
<feature type="domain" description="O-antigen ligase-related" evidence="6">
    <location>
        <begin position="246"/>
        <end position="386"/>
    </location>
</feature>
<comment type="subcellular location">
    <subcellularLocation>
        <location evidence="1">Membrane</location>
        <topology evidence="1">Multi-pass membrane protein</topology>
    </subcellularLocation>
</comment>
<keyword evidence="2 5" id="KW-0812">Transmembrane</keyword>
<dbReference type="Proteomes" id="UP000831537">
    <property type="component" value="Chromosome"/>
</dbReference>
<sequence length="444" mass="52184">MFKKISWVNLYLILTAIINPLLAFAQPDLLIISVFLEFIILFTQKDNKIFNLWKIFILSSIYFGVSILGIKLYDIVLIIIVLSSLLGTLKSKMKLKKSIFIKHIEIYYFIIYLTCILIYQNSNSQEFMEYTRYIMSFLIVIIFAYSNLSVEYVKKLIKFTPVVAVKNFISGVLIFILSNVKGHELSTNSSWMNFKTHYNQGELRLVGFYSDPNKYYLFFIVTFLLIEMYKNALNTKLEHEKIIKTFLIVGIISSFSRTAIIIVILLVFTEILKLFIPQKFQKLKVVFYWLLALLFFLSIDILMEFMNKLLYNLTIVMGRESSLIYSSSIEESSRIIASKIALGSIKQNMFFGNGFFTWNELYYMPPHNTFIFILQDIGIVGLLLYFICIMSIRYYLRIEIIIALLILPSITLDLQNFRLLYFVLALSIFFRYENESVNNLRRRQ</sequence>
<dbReference type="EMBL" id="CP095071">
    <property type="protein sequence ID" value="UOQ87012.1"/>
    <property type="molecule type" value="Genomic_DNA"/>
</dbReference>
<feature type="transmembrane region" description="Helical" evidence="5">
    <location>
        <begin position="12"/>
        <end position="41"/>
    </location>
</feature>
<gene>
    <name evidence="7" type="ORF">MUN87_09070</name>
</gene>
<feature type="transmembrane region" description="Helical" evidence="5">
    <location>
        <begin position="370"/>
        <end position="387"/>
    </location>
</feature>